<dbReference type="PANTHER" id="PTHR11941:SF54">
    <property type="entry name" value="ENOYL-COA HYDRATASE, MITOCHONDRIAL"/>
    <property type="match status" value="1"/>
</dbReference>
<keyword evidence="4" id="KW-1185">Reference proteome</keyword>
<evidence type="ECO:0000256" key="2">
    <source>
        <dbReference type="RuleBase" id="RU003707"/>
    </source>
</evidence>
<dbReference type="SUPFAM" id="SSF52096">
    <property type="entry name" value="ClpP/crotonase"/>
    <property type="match status" value="1"/>
</dbReference>
<dbReference type="EMBL" id="WMBA01000025">
    <property type="protein sequence ID" value="MTD55736.1"/>
    <property type="molecule type" value="Genomic_DNA"/>
</dbReference>
<dbReference type="PROSITE" id="PS00166">
    <property type="entry name" value="ENOYL_COA_HYDRATASE"/>
    <property type="match status" value="1"/>
</dbReference>
<comment type="caution">
    <text evidence="3">The sequence shown here is derived from an EMBL/GenBank/DDBJ whole genome shotgun (WGS) entry which is preliminary data.</text>
</comment>
<dbReference type="InterPro" id="IPR029045">
    <property type="entry name" value="ClpP/crotonase-like_dom_sf"/>
</dbReference>
<dbReference type="GO" id="GO:0016853">
    <property type="term" value="F:isomerase activity"/>
    <property type="evidence" value="ECO:0007669"/>
    <property type="project" value="UniProtKB-KW"/>
</dbReference>
<dbReference type="OrthoDB" id="7209855at2"/>
<protein>
    <submittedName>
        <fullName evidence="3">Enoyl-CoA hydratase/isomerase family protein</fullName>
    </submittedName>
</protein>
<proteinExistence type="inferred from homology"/>
<evidence type="ECO:0000256" key="1">
    <source>
        <dbReference type="ARBA" id="ARBA00005254"/>
    </source>
</evidence>
<name>A0A6N7Z7A5_9PSEU</name>
<dbReference type="GO" id="GO:0006635">
    <property type="term" value="P:fatty acid beta-oxidation"/>
    <property type="evidence" value="ECO:0007669"/>
    <property type="project" value="TreeGrafter"/>
</dbReference>
<organism evidence="3 4">
    <name type="scientific">Amycolatopsis pithecellobii</name>
    <dbReference type="NCBI Taxonomy" id="664692"/>
    <lineage>
        <taxon>Bacteria</taxon>
        <taxon>Bacillati</taxon>
        <taxon>Actinomycetota</taxon>
        <taxon>Actinomycetes</taxon>
        <taxon>Pseudonocardiales</taxon>
        <taxon>Pseudonocardiaceae</taxon>
        <taxon>Amycolatopsis</taxon>
    </lineage>
</organism>
<dbReference type="InterPro" id="IPR001753">
    <property type="entry name" value="Enoyl-CoA_hydra/iso"/>
</dbReference>
<reference evidence="3 4" key="1">
    <citation type="submission" date="2019-11" db="EMBL/GenBank/DDBJ databases">
        <title>Draft genome of Amycolatopsis RM579.</title>
        <authorList>
            <person name="Duangmal K."/>
            <person name="Mingma R."/>
        </authorList>
    </citation>
    <scope>NUCLEOTIDE SEQUENCE [LARGE SCALE GENOMIC DNA]</scope>
    <source>
        <strain evidence="3 4">RM579</strain>
    </source>
</reference>
<dbReference type="Proteomes" id="UP000440096">
    <property type="component" value="Unassembled WGS sequence"/>
</dbReference>
<comment type="similarity">
    <text evidence="1 2">Belongs to the enoyl-CoA hydratase/isomerase family.</text>
</comment>
<dbReference type="AlphaFoldDB" id="A0A6N7Z7A5"/>
<evidence type="ECO:0000313" key="3">
    <source>
        <dbReference type="EMBL" id="MTD55736.1"/>
    </source>
</evidence>
<sequence>MTVVRFRQDGAVGHLILAGGPNNWVDDEFRHEIREAVHAASESDIRALLIEAEGPNFSVGGAAHEWPGKSRDWFRTFIAEIDTAYRAIEALRVPVVAAVRGLAVGGGFELALAADFLVAAENAVFWNIEINGNNVPLAGGLQRLATKIGPVKATKMAMLGEPTPVREIPELASYVVPDDELDEFAAKLATRLSQGATQALAVTRTLLKAWSIGGTAAADRLTHDLTIDLWDSPDTQAVFQSVKENHDERVKAEGPDYAGPATAPPHVIFTSR</sequence>
<keyword evidence="3" id="KW-0413">Isomerase</keyword>
<accession>A0A6N7Z7A5</accession>
<dbReference type="InterPro" id="IPR018376">
    <property type="entry name" value="Enoyl-CoA_hyd/isom_CS"/>
</dbReference>
<gene>
    <name evidence="3" type="ORF">GKO32_17400</name>
</gene>
<dbReference type="Pfam" id="PF00378">
    <property type="entry name" value="ECH_1"/>
    <property type="match status" value="1"/>
</dbReference>
<dbReference type="CDD" id="cd06558">
    <property type="entry name" value="crotonase-like"/>
    <property type="match status" value="1"/>
</dbReference>
<dbReference type="RefSeq" id="WP_154757936.1">
    <property type="nucleotide sequence ID" value="NZ_WMBA01000025.1"/>
</dbReference>
<evidence type="ECO:0000313" key="4">
    <source>
        <dbReference type="Proteomes" id="UP000440096"/>
    </source>
</evidence>
<dbReference type="PANTHER" id="PTHR11941">
    <property type="entry name" value="ENOYL-COA HYDRATASE-RELATED"/>
    <property type="match status" value="1"/>
</dbReference>
<dbReference type="Gene3D" id="3.90.226.10">
    <property type="entry name" value="2-enoyl-CoA Hydratase, Chain A, domain 1"/>
    <property type="match status" value="1"/>
</dbReference>